<organism evidence="1 2">
    <name type="scientific">Filimonas zeae</name>
    <dbReference type="NCBI Taxonomy" id="1737353"/>
    <lineage>
        <taxon>Bacteria</taxon>
        <taxon>Pseudomonadati</taxon>
        <taxon>Bacteroidota</taxon>
        <taxon>Chitinophagia</taxon>
        <taxon>Chitinophagales</taxon>
        <taxon>Chitinophagaceae</taxon>
        <taxon>Filimonas</taxon>
    </lineage>
</organism>
<proteinExistence type="predicted"/>
<comment type="caution">
    <text evidence="1">The sequence shown here is derived from an EMBL/GenBank/DDBJ whole genome shotgun (WGS) entry which is preliminary data.</text>
</comment>
<dbReference type="AlphaFoldDB" id="A0A917J1R1"/>
<dbReference type="EMBL" id="BMIB01000004">
    <property type="protein sequence ID" value="GGH77958.1"/>
    <property type="molecule type" value="Genomic_DNA"/>
</dbReference>
<keyword evidence="2" id="KW-1185">Reference proteome</keyword>
<gene>
    <name evidence="1" type="ORF">GCM10011379_45090</name>
</gene>
<evidence type="ECO:0000313" key="1">
    <source>
        <dbReference type="EMBL" id="GGH77958.1"/>
    </source>
</evidence>
<name>A0A917J1R1_9BACT</name>
<sequence>MASIASYNSGCSWQIQEQQTLSLSLIIVPDEGADYPGAEIIKVIQNLAKPDFKARCIIYKPVLDNPLGTSGDAFVLKALESGEVVYRKHKAPAASEGVSSHNQPVC</sequence>
<reference evidence="1" key="2">
    <citation type="submission" date="2020-09" db="EMBL/GenBank/DDBJ databases">
        <authorList>
            <person name="Sun Q."/>
            <person name="Zhou Y."/>
        </authorList>
    </citation>
    <scope>NUCLEOTIDE SEQUENCE</scope>
    <source>
        <strain evidence="1">CGMCC 1.15290</strain>
    </source>
</reference>
<accession>A0A917J1R1</accession>
<evidence type="ECO:0000313" key="2">
    <source>
        <dbReference type="Proteomes" id="UP000627292"/>
    </source>
</evidence>
<reference evidence="1" key="1">
    <citation type="journal article" date="2014" name="Int. J. Syst. Evol. Microbiol.">
        <title>Complete genome sequence of Corynebacterium casei LMG S-19264T (=DSM 44701T), isolated from a smear-ripened cheese.</title>
        <authorList>
            <consortium name="US DOE Joint Genome Institute (JGI-PGF)"/>
            <person name="Walter F."/>
            <person name="Albersmeier A."/>
            <person name="Kalinowski J."/>
            <person name="Ruckert C."/>
        </authorList>
    </citation>
    <scope>NUCLEOTIDE SEQUENCE</scope>
    <source>
        <strain evidence="1">CGMCC 1.15290</strain>
    </source>
</reference>
<protein>
    <submittedName>
        <fullName evidence="1">Uncharacterized protein</fullName>
    </submittedName>
</protein>
<dbReference type="RefSeq" id="WP_188956612.1">
    <property type="nucleotide sequence ID" value="NZ_BMIB01000004.1"/>
</dbReference>
<dbReference type="Proteomes" id="UP000627292">
    <property type="component" value="Unassembled WGS sequence"/>
</dbReference>